<organism evidence="5 6">
    <name type="scientific">Nocardia jiangxiensis</name>
    <dbReference type="NCBI Taxonomy" id="282685"/>
    <lineage>
        <taxon>Bacteria</taxon>
        <taxon>Bacillati</taxon>
        <taxon>Actinomycetota</taxon>
        <taxon>Actinomycetes</taxon>
        <taxon>Mycobacteriales</taxon>
        <taxon>Nocardiaceae</taxon>
        <taxon>Nocardia</taxon>
    </lineage>
</organism>
<comment type="subcellular location">
    <subcellularLocation>
        <location evidence="1">Cytoplasm</location>
    </subcellularLocation>
</comment>
<gene>
    <name evidence="5" type="ORF">ACFYXQ_02840</name>
</gene>
<keyword evidence="3" id="KW-0963">Cytoplasm</keyword>
<evidence type="ECO:0000313" key="5">
    <source>
        <dbReference type="EMBL" id="MFF3566699.1"/>
    </source>
</evidence>
<comment type="similarity">
    <text evidence="2">Belongs to the EspG family.</text>
</comment>
<evidence type="ECO:0000256" key="1">
    <source>
        <dbReference type="ARBA" id="ARBA00004496"/>
    </source>
</evidence>
<protein>
    <submittedName>
        <fullName evidence="5">ESX secretion-associated protein EspG</fullName>
    </submittedName>
</protein>
<evidence type="ECO:0000256" key="2">
    <source>
        <dbReference type="ARBA" id="ARBA00006411"/>
    </source>
</evidence>
<comment type="caution">
    <text evidence="5">The sequence shown here is derived from an EMBL/GenBank/DDBJ whole genome shotgun (WGS) entry which is preliminary data.</text>
</comment>
<dbReference type="Pfam" id="PF14011">
    <property type="entry name" value="ESX-1_EspG"/>
    <property type="match status" value="1"/>
</dbReference>
<dbReference type="InterPro" id="IPR025734">
    <property type="entry name" value="EspG"/>
</dbReference>
<sequence>MTRTWKLGEAEFFVLWKDHTDDIMPLPFSYTSRAKVSADFAIELAEARATLREKMDQSLEDVVRSIIEPDLYVTVTGWDEADPLRFSEEIRVMATRRGPQGYLLTQAPGDSFWHGGGYSIVECDPLLLADEAVAILPEMPAGKRGQIVLTDDEADLDYDFGSSAVEDTFTDTEYVHAKNFLETTAVHAGQIIVAQGPSMFGPRGHTEHTLKWRDIEDDGRYAITDEHPPVAIPADAGTLKSLINNRIADVVRVIKEERSYNREQ</sequence>
<dbReference type="RefSeq" id="WP_040818562.1">
    <property type="nucleotide sequence ID" value="NZ_JBIAQY010000001.1"/>
</dbReference>
<evidence type="ECO:0000256" key="3">
    <source>
        <dbReference type="ARBA" id="ARBA00022490"/>
    </source>
</evidence>
<reference evidence="5 6" key="1">
    <citation type="submission" date="2024-10" db="EMBL/GenBank/DDBJ databases">
        <title>The Natural Products Discovery Center: Release of the First 8490 Sequenced Strains for Exploring Actinobacteria Biosynthetic Diversity.</title>
        <authorList>
            <person name="Kalkreuter E."/>
            <person name="Kautsar S.A."/>
            <person name="Yang D."/>
            <person name="Bader C.D."/>
            <person name="Teijaro C.N."/>
            <person name="Fluegel L."/>
            <person name="Davis C.M."/>
            <person name="Simpson J.R."/>
            <person name="Lauterbach L."/>
            <person name="Steele A.D."/>
            <person name="Gui C."/>
            <person name="Meng S."/>
            <person name="Li G."/>
            <person name="Viehrig K."/>
            <person name="Ye F."/>
            <person name="Su P."/>
            <person name="Kiefer A.F."/>
            <person name="Nichols A."/>
            <person name="Cepeda A.J."/>
            <person name="Yan W."/>
            <person name="Fan B."/>
            <person name="Jiang Y."/>
            <person name="Adhikari A."/>
            <person name="Zheng C.-J."/>
            <person name="Schuster L."/>
            <person name="Cowan T.M."/>
            <person name="Smanski M.J."/>
            <person name="Chevrette M.G."/>
            <person name="De Carvalho L.P.S."/>
            <person name="Shen B."/>
        </authorList>
    </citation>
    <scope>NUCLEOTIDE SEQUENCE [LARGE SCALE GENOMIC DNA]</scope>
    <source>
        <strain evidence="5 6">NPDC002593</strain>
    </source>
</reference>
<accession>A0ABW6RT19</accession>
<keyword evidence="6" id="KW-1185">Reference proteome</keyword>
<dbReference type="EMBL" id="JBIAQY010000001">
    <property type="protein sequence ID" value="MFF3566699.1"/>
    <property type="molecule type" value="Genomic_DNA"/>
</dbReference>
<evidence type="ECO:0000256" key="4">
    <source>
        <dbReference type="ARBA" id="ARBA00023186"/>
    </source>
</evidence>
<evidence type="ECO:0000313" key="6">
    <source>
        <dbReference type="Proteomes" id="UP001601992"/>
    </source>
</evidence>
<keyword evidence="4" id="KW-0143">Chaperone</keyword>
<name>A0ABW6RT19_9NOCA</name>
<proteinExistence type="inferred from homology"/>
<dbReference type="Proteomes" id="UP001601992">
    <property type="component" value="Unassembled WGS sequence"/>
</dbReference>